<reference evidence="11 12" key="1">
    <citation type="journal article" date="2024" name="BMC Genomics">
        <title>De novo assembly and annotation of Popillia japonica's genome with initial clues to its potential as an invasive pest.</title>
        <authorList>
            <person name="Cucini C."/>
            <person name="Boschi S."/>
            <person name="Funari R."/>
            <person name="Cardaioli E."/>
            <person name="Iannotti N."/>
            <person name="Marturano G."/>
            <person name="Paoli F."/>
            <person name="Bruttini M."/>
            <person name="Carapelli A."/>
            <person name="Frati F."/>
            <person name="Nardi F."/>
        </authorList>
    </citation>
    <scope>NUCLEOTIDE SEQUENCE [LARGE SCALE GENOMIC DNA]</scope>
    <source>
        <strain evidence="11">DMR45628</strain>
    </source>
</reference>
<dbReference type="EMBL" id="JASPKY010000500">
    <property type="protein sequence ID" value="KAK9694840.1"/>
    <property type="molecule type" value="Genomic_DNA"/>
</dbReference>
<name>A0AAW1IY35_POPJA</name>
<evidence type="ECO:0000256" key="4">
    <source>
        <dbReference type="ARBA" id="ARBA00022833"/>
    </source>
</evidence>
<keyword evidence="3 8" id="KW-0863">Zinc-finger</keyword>
<feature type="compositionally biased region" description="Polar residues" evidence="9">
    <location>
        <begin position="66"/>
        <end position="86"/>
    </location>
</feature>
<keyword evidence="7" id="KW-0539">Nucleus</keyword>
<feature type="region of interest" description="Disordered" evidence="9">
    <location>
        <begin position="53"/>
        <end position="94"/>
    </location>
</feature>
<dbReference type="GO" id="GO:0005634">
    <property type="term" value="C:nucleus"/>
    <property type="evidence" value="ECO:0007669"/>
    <property type="project" value="UniProtKB-SubCell"/>
</dbReference>
<evidence type="ECO:0000256" key="9">
    <source>
        <dbReference type="SAM" id="MobiDB-lite"/>
    </source>
</evidence>
<dbReference type="GO" id="GO:0008270">
    <property type="term" value="F:zinc ion binding"/>
    <property type="evidence" value="ECO:0007669"/>
    <property type="project" value="UniProtKB-KW"/>
</dbReference>
<dbReference type="InterPro" id="IPR003656">
    <property type="entry name" value="Znf_BED"/>
</dbReference>
<dbReference type="PANTHER" id="PTHR46481">
    <property type="entry name" value="ZINC FINGER BED DOMAIN-CONTAINING PROTEIN 4"/>
    <property type="match status" value="1"/>
</dbReference>
<evidence type="ECO:0000256" key="8">
    <source>
        <dbReference type="PROSITE-ProRule" id="PRU00027"/>
    </source>
</evidence>
<accession>A0AAW1IY35</accession>
<evidence type="ECO:0000256" key="6">
    <source>
        <dbReference type="ARBA" id="ARBA00023163"/>
    </source>
</evidence>
<dbReference type="SMART" id="SM00614">
    <property type="entry name" value="ZnF_BED"/>
    <property type="match status" value="1"/>
</dbReference>
<protein>
    <submittedName>
        <fullName evidence="11">BED zinc finger</fullName>
    </submittedName>
</protein>
<evidence type="ECO:0000256" key="5">
    <source>
        <dbReference type="ARBA" id="ARBA00023015"/>
    </source>
</evidence>
<keyword evidence="4" id="KW-0862">Zinc</keyword>
<dbReference type="InterPro" id="IPR052035">
    <property type="entry name" value="ZnF_BED_domain_contain"/>
</dbReference>
<dbReference type="GO" id="GO:0009791">
    <property type="term" value="P:post-embryonic development"/>
    <property type="evidence" value="ECO:0007669"/>
    <property type="project" value="UniProtKB-ARBA"/>
</dbReference>
<evidence type="ECO:0000256" key="7">
    <source>
        <dbReference type="ARBA" id="ARBA00023242"/>
    </source>
</evidence>
<dbReference type="GO" id="GO:0003677">
    <property type="term" value="F:DNA binding"/>
    <property type="evidence" value="ECO:0007669"/>
    <property type="project" value="InterPro"/>
</dbReference>
<evidence type="ECO:0000256" key="2">
    <source>
        <dbReference type="ARBA" id="ARBA00022723"/>
    </source>
</evidence>
<keyword evidence="6" id="KW-0804">Transcription</keyword>
<evidence type="ECO:0000256" key="1">
    <source>
        <dbReference type="ARBA" id="ARBA00004123"/>
    </source>
</evidence>
<evidence type="ECO:0000313" key="11">
    <source>
        <dbReference type="EMBL" id="KAK9694840.1"/>
    </source>
</evidence>
<dbReference type="SUPFAM" id="SSF53098">
    <property type="entry name" value="Ribonuclease H-like"/>
    <property type="match status" value="1"/>
</dbReference>
<evidence type="ECO:0000259" key="10">
    <source>
        <dbReference type="PROSITE" id="PS50808"/>
    </source>
</evidence>
<keyword evidence="2" id="KW-0479">Metal-binding</keyword>
<dbReference type="InterPro" id="IPR012337">
    <property type="entry name" value="RNaseH-like_sf"/>
</dbReference>
<feature type="domain" description="BED-type" evidence="10">
    <location>
        <begin position="4"/>
        <end position="55"/>
    </location>
</feature>
<keyword evidence="5" id="KW-0805">Transcription regulation</keyword>
<evidence type="ECO:0000313" key="12">
    <source>
        <dbReference type="Proteomes" id="UP001458880"/>
    </source>
</evidence>
<evidence type="ECO:0000256" key="3">
    <source>
        <dbReference type="ARBA" id="ARBA00022771"/>
    </source>
</evidence>
<dbReference type="SUPFAM" id="SSF57667">
    <property type="entry name" value="beta-beta-alpha zinc fingers"/>
    <property type="match status" value="1"/>
</dbReference>
<keyword evidence="12" id="KW-1185">Reference proteome</keyword>
<dbReference type="SUPFAM" id="SSF140996">
    <property type="entry name" value="Hermes dimerisation domain"/>
    <property type="match status" value="1"/>
</dbReference>
<dbReference type="Proteomes" id="UP001458880">
    <property type="component" value="Unassembled WGS sequence"/>
</dbReference>
<comment type="subcellular location">
    <subcellularLocation>
        <location evidence="1">Nucleus</location>
    </subcellularLocation>
</comment>
<gene>
    <name evidence="11" type="ORF">QE152_g33250</name>
</gene>
<comment type="caution">
    <text evidence="11">The sequence shown here is derived from an EMBL/GenBank/DDBJ whole genome shotgun (WGS) entry which is preliminary data.</text>
</comment>
<proteinExistence type="predicted"/>
<sequence length="390" mass="43878">MSSRKRSDIWNHFIVVDNSKGKCCYCAQVISARSGSTSNLSRHLKAKHVAVVAHNATTRDRPPPIASTSTGTGMNDAPSENNPSASEKSDKGATLVSTRQTAISDFVDFHRPIAANKSKQYDKQLIKMIVKEYQPFRIVEDTEFRKFVNLLCPGYNLPSRKMISSSLIPELFNVTKLQVENRLRDAVAICITTDGWTSVNNESFLAVTAHWISAESELCANLLECASFNQRHTAKHLSTFLTDTFKKWNIENKVVVVVSDNATNITAAIRNGGWRHLGCFAHAVNLVVQTALQKILPTIEKVKRIVEFFKRSSHALAKFHQIQEQMGLPQLKLKQDVVTRWNSTYDMLTRIFKMKDAVVSTLAILSHEQLNILTPTDWTIVEKSYSILMK</sequence>
<dbReference type="AlphaFoldDB" id="A0AAW1IY35"/>
<dbReference type="InterPro" id="IPR036236">
    <property type="entry name" value="Znf_C2H2_sf"/>
</dbReference>
<organism evidence="11 12">
    <name type="scientific">Popillia japonica</name>
    <name type="common">Japanese beetle</name>
    <dbReference type="NCBI Taxonomy" id="7064"/>
    <lineage>
        <taxon>Eukaryota</taxon>
        <taxon>Metazoa</taxon>
        <taxon>Ecdysozoa</taxon>
        <taxon>Arthropoda</taxon>
        <taxon>Hexapoda</taxon>
        <taxon>Insecta</taxon>
        <taxon>Pterygota</taxon>
        <taxon>Neoptera</taxon>
        <taxon>Endopterygota</taxon>
        <taxon>Coleoptera</taxon>
        <taxon>Polyphaga</taxon>
        <taxon>Scarabaeiformia</taxon>
        <taxon>Scarabaeidae</taxon>
        <taxon>Rutelinae</taxon>
        <taxon>Popillia</taxon>
    </lineage>
</organism>
<dbReference type="PROSITE" id="PS50808">
    <property type="entry name" value="ZF_BED"/>
    <property type="match status" value="1"/>
</dbReference>
<dbReference type="Pfam" id="PF02892">
    <property type="entry name" value="zf-BED"/>
    <property type="match status" value="1"/>
</dbReference>
<dbReference type="PANTHER" id="PTHR46481:SF10">
    <property type="entry name" value="ZINC FINGER BED DOMAIN-CONTAINING PROTEIN 39"/>
    <property type="match status" value="1"/>
</dbReference>